<feature type="domain" description="Acyltransferase 3" evidence="8">
    <location>
        <begin position="26"/>
        <end position="355"/>
    </location>
</feature>
<feature type="transmembrane region" description="Helical" evidence="7">
    <location>
        <begin position="241"/>
        <end position="260"/>
    </location>
</feature>
<feature type="transmembrane region" description="Helical" evidence="7">
    <location>
        <begin position="266"/>
        <end position="293"/>
    </location>
</feature>
<evidence type="ECO:0000256" key="1">
    <source>
        <dbReference type="ARBA" id="ARBA00004651"/>
    </source>
</evidence>
<proteinExistence type="inferred from homology"/>
<keyword evidence="4 7" id="KW-0812">Transmembrane</keyword>
<dbReference type="EMBL" id="JAUQSX010000001">
    <property type="protein sequence ID" value="MDO7845406.1"/>
    <property type="molecule type" value="Genomic_DNA"/>
</dbReference>
<keyword evidence="5 7" id="KW-1133">Transmembrane helix</keyword>
<evidence type="ECO:0000259" key="8">
    <source>
        <dbReference type="Pfam" id="PF01757"/>
    </source>
</evidence>
<dbReference type="InterPro" id="IPR002656">
    <property type="entry name" value="Acyl_transf_3_dom"/>
</dbReference>
<comment type="caution">
    <text evidence="9">The sequence shown here is derived from an EMBL/GenBank/DDBJ whole genome shotgun (WGS) entry which is preliminary data.</text>
</comment>
<keyword evidence="6 7" id="KW-0472">Membrane</keyword>
<reference evidence="9" key="1">
    <citation type="submission" date="2023-07" db="EMBL/GenBank/DDBJ databases">
        <authorList>
            <person name="Kim M.K."/>
        </authorList>
    </citation>
    <scope>NUCLEOTIDE SEQUENCE</scope>
    <source>
        <strain evidence="9">M29</strain>
    </source>
</reference>
<dbReference type="RefSeq" id="WP_305010091.1">
    <property type="nucleotide sequence ID" value="NZ_JAUQSX010000001.1"/>
</dbReference>
<evidence type="ECO:0000256" key="3">
    <source>
        <dbReference type="ARBA" id="ARBA00022475"/>
    </source>
</evidence>
<feature type="transmembrane region" description="Helical" evidence="7">
    <location>
        <begin position="305"/>
        <end position="323"/>
    </location>
</feature>
<evidence type="ECO:0000256" key="6">
    <source>
        <dbReference type="ARBA" id="ARBA00023136"/>
    </source>
</evidence>
<dbReference type="PANTHER" id="PTHR40074:SF2">
    <property type="entry name" value="O-ACETYLTRANSFERASE WECH"/>
    <property type="match status" value="1"/>
</dbReference>
<evidence type="ECO:0000256" key="4">
    <source>
        <dbReference type="ARBA" id="ARBA00022692"/>
    </source>
</evidence>
<sequence>MPTQPLLLPARLDPFLSQKLRFWSLVAMVLLIYVHGYNLHPRYLQPFTPVEEPLGPGTWLQYILANGLLRFRIPILFAISGYLFAWREGAAPHGQRVKRRLRTLGLPYLLWSGLWLAALWALEQFPITKQAVIDAEISPFWPRQLLSQLSIGELLTRWLVEPAPFQLWFLRSLLVFNLSYPWLRVAILRKPAIYFSVAGLLWFFMVPLPLVEGEGLLFFALGVWLALRNADVLTPPHWLRLLPLAGLWLGVCALKTWMAFHVGPPFSLPLALSMLALHKVGEASGMLVAWFGLNGLVRWCMARAWFRWLTGFSFMIYVLHVPLVNYATELALRYGRTVPHIHLLTYLLLPLLIVAVSAGLGALLRWALPRVYAVLTGGRGLATS</sequence>
<accession>A0ABT9A8W7</accession>
<keyword evidence="9" id="KW-0012">Acyltransferase</keyword>
<comment type="subcellular location">
    <subcellularLocation>
        <location evidence="1">Cell membrane</location>
        <topology evidence="1">Multi-pass membrane protein</topology>
    </subcellularLocation>
</comment>
<dbReference type="EC" id="2.3.1.-" evidence="9"/>
<keyword evidence="3" id="KW-1003">Cell membrane</keyword>
<keyword evidence="9" id="KW-0808">Transferase</keyword>
<organism evidence="9 10">
    <name type="scientific">Hymenobacter mellowenesis</name>
    <dbReference type="NCBI Taxonomy" id="3063995"/>
    <lineage>
        <taxon>Bacteria</taxon>
        <taxon>Pseudomonadati</taxon>
        <taxon>Bacteroidota</taxon>
        <taxon>Cytophagia</taxon>
        <taxon>Cytophagales</taxon>
        <taxon>Hymenobacteraceae</taxon>
        <taxon>Hymenobacter</taxon>
    </lineage>
</organism>
<name>A0ABT9A8W7_9BACT</name>
<keyword evidence="10" id="KW-1185">Reference proteome</keyword>
<feature type="transmembrane region" description="Helical" evidence="7">
    <location>
        <begin position="59"/>
        <end position="84"/>
    </location>
</feature>
<gene>
    <name evidence="9" type="ORF">Q5H92_03485</name>
</gene>
<dbReference type="PANTHER" id="PTHR40074">
    <property type="entry name" value="O-ACETYLTRANSFERASE WECH"/>
    <property type="match status" value="1"/>
</dbReference>
<evidence type="ECO:0000313" key="9">
    <source>
        <dbReference type="EMBL" id="MDO7845406.1"/>
    </source>
</evidence>
<dbReference type="Pfam" id="PF01757">
    <property type="entry name" value="Acyl_transf_3"/>
    <property type="match status" value="1"/>
</dbReference>
<feature type="transmembrane region" description="Helical" evidence="7">
    <location>
        <begin position="105"/>
        <end position="122"/>
    </location>
</feature>
<evidence type="ECO:0000256" key="2">
    <source>
        <dbReference type="ARBA" id="ARBA00007400"/>
    </source>
</evidence>
<feature type="transmembrane region" description="Helical" evidence="7">
    <location>
        <begin position="20"/>
        <end position="39"/>
    </location>
</feature>
<dbReference type="GO" id="GO:0016746">
    <property type="term" value="F:acyltransferase activity"/>
    <property type="evidence" value="ECO:0007669"/>
    <property type="project" value="UniProtKB-KW"/>
</dbReference>
<evidence type="ECO:0000313" key="10">
    <source>
        <dbReference type="Proteomes" id="UP001167796"/>
    </source>
</evidence>
<feature type="transmembrane region" description="Helical" evidence="7">
    <location>
        <begin position="343"/>
        <end position="364"/>
    </location>
</feature>
<evidence type="ECO:0000256" key="7">
    <source>
        <dbReference type="SAM" id="Phobius"/>
    </source>
</evidence>
<evidence type="ECO:0000256" key="5">
    <source>
        <dbReference type="ARBA" id="ARBA00022989"/>
    </source>
</evidence>
<dbReference type="Proteomes" id="UP001167796">
    <property type="component" value="Unassembled WGS sequence"/>
</dbReference>
<comment type="similarity">
    <text evidence="2">Belongs to the acyltransferase 3 family.</text>
</comment>
<protein>
    <submittedName>
        <fullName evidence="9">Acyltransferase</fullName>
        <ecNumber evidence="9">2.3.1.-</ecNumber>
    </submittedName>
</protein>